<dbReference type="AlphaFoldDB" id="A0A178II06"/>
<sequence length="61" mass="6455">MIARRAGNDNTSTWPGRPGKGAAFFMHSGRGPPAPCDGGKCRGRVSRQGKIYNGDGRRPGL</sequence>
<dbReference type="Proteomes" id="UP000078486">
    <property type="component" value="Unassembled WGS sequence"/>
</dbReference>
<feature type="region of interest" description="Disordered" evidence="1">
    <location>
        <begin position="1"/>
        <end position="61"/>
    </location>
</feature>
<dbReference type="STRING" id="1184151.AW736_15755"/>
<dbReference type="EMBL" id="LRRQ01000125">
    <property type="protein sequence ID" value="OAM88686.1"/>
    <property type="molecule type" value="Genomic_DNA"/>
</dbReference>
<evidence type="ECO:0000313" key="3">
    <source>
        <dbReference type="Proteomes" id="UP000078486"/>
    </source>
</evidence>
<name>A0A178II06_9BACT</name>
<protein>
    <submittedName>
        <fullName evidence="2">Uncharacterized protein</fullName>
    </submittedName>
</protein>
<gene>
    <name evidence="2" type="ORF">AW736_15755</name>
</gene>
<organism evidence="2 3">
    <name type="scientific">Termitidicoccus mucosus</name>
    <dbReference type="NCBI Taxonomy" id="1184151"/>
    <lineage>
        <taxon>Bacteria</taxon>
        <taxon>Pseudomonadati</taxon>
        <taxon>Verrucomicrobiota</taxon>
        <taxon>Opitutia</taxon>
        <taxon>Opitutales</taxon>
        <taxon>Opitutaceae</taxon>
        <taxon>Termitidicoccus</taxon>
    </lineage>
</organism>
<keyword evidence="3" id="KW-1185">Reference proteome</keyword>
<proteinExistence type="predicted"/>
<accession>A0A178II06</accession>
<reference evidence="2 3" key="1">
    <citation type="submission" date="2016-01" db="EMBL/GenBank/DDBJ databases">
        <title>High potential of lignocellulose degradation of a new Verrucomicrobia species.</title>
        <authorList>
            <person name="Wang Y."/>
            <person name="Shi Y."/>
            <person name="Qiu Z."/>
            <person name="Liu S."/>
            <person name="Yang H."/>
        </authorList>
    </citation>
    <scope>NUCLEOTIDE SEQUENCE [LARGE SCALE GENOMIC DNA]</scope>
    <source>
        <strain evidence="2 3">TSB47</strain>
    </source>
</reference>
<comment type="caution">
    <text evidence="2">The sequence shown here is derived from an EMBL/GenBank/DDBJ whole genome shotgun (WGS) entry which is preliminary data.</text>
</comment>
<evidence type="ECO:0000256" key="1">
    <source>
        <dbReference type="SAM" id="MobiDB-lite"/>
    </source>
</evidence>
<evidence type="ECO:0000313" key="2">
    <source>
        <dbReference type="EMBL" id="OAM88686.1"/>
    </source>
</evidence>